<name>A0A443PEV8_9MAGN</name>
<dbReference type="Gene3D" id="1.10.510.10">
    <property type="entry name" value="Transferase(Phosphotransferase) domain 1"/>
    <property type="match status" value="1"/>
</dbReference>
<evidence type="ECO:0000259" key="11">
    <source>
        <dbReference type="PROSITE" id="PS50011"/>
    </source>
</evidence>
<proteinExistence type="predicted"/>
<dbReference type="FunFam" id="1.10.510.10:FF:000513">
    <property type="entry name" value="Protein NSP-INTERACTING KINASE 2"/>
    <property type="match status" value="1"/>
</dbReference>
<dbReference type="OrthoDB" id="10292956at2759"/>
<comment type="caution">
    <text evidence="12">The sequence shown here is derived from an EMBL/GenBank/DDBJ whole genome shotgun (WGS) entry which is preliminary data.</text>
</comment>
<dbReference type="SUPFAM" id="SSF56112">
    <property type="entry name" value="Protein kinase-like (PK-like)"/>
    <property type="match status" value="1"/>
</dbReference>
<dbReference type="CDD" id="cd14066">
    <property type="entry name" value="STKc_IRAK"/>
    <property type="match status" value="1"/>
</dbReference>
<dbReference type="Pfam" id="PF23598">
    <property type="entry name" value="LRR_14"/>
    <property type="match status" value="1"/>
</dbReference>
<keyword evidence="12" id="KW-0808">Transferase</keyword>
<dbReference type="AlphaFoldDB" id="A0A443PEV8"/>
<evidence type="ECO:0000256" key="9">
    <source>
        <dbReference type="SAM" id="Phobius"/>
    </source>
</evidence>
<dbReference type="Proteomes" id="UP000283530">
    <property type="component" value="Unassembled WGS sequence"/>
</dbReference>
<dbReference type="Gene3D" id="3.30.200.20">
    <property type="entry name" value="Phosphorylase Kinase, domain 1"/>
    <property type="match status" value="1"/>
</dbReference>
<keyword evidence="4 10" id="KW-0732">Signal</keyword>
<dbReference type="PROSITE" id="PS50011">
    <property type="entry name" value="PROTEIN_KINASE_DOM"/>
    <property type="match status" value="1"/>
</dbReference>
<feature type="transmembrane region" description="Helical" evidence="9">
    <location>
        <begin position="308"/>
        <end position="332"/>
    </location>
</feature>
<evidence type="ECO:0000256" key="4">
    <source>
        <dbReference type="ARBA" id="ARBA00022729"/>
    </source>
</evidence>
<dbReference type="InterPro" id="IPR013210">
    <property type="entry name" value="LRR_N_plant-typ"/>
</dbReference>
<evidence type="ECO:0000256" key="10">
    <source>
        <dbReference type="SAM" id="SignalP"/>
    </source>
</evidence>
<dbReference type="InterPro" id="IPR046959">
    <property type="entry name" value="PRK1-6/SRF4-like"/>
</dbReference>
<accession>A0A443PEV8</accession>
<dbReference type="InterPro" id="IPR055414">
    <property type="entry name" value="LRR_R13L4/SHOC2-like"/>
</dbReference>
<keyword evidence="13" id="KW-1185">Reference proteome</keyword>
<keyword evidence="12" id="KW-0418">Kinase</keyword>
<evidence type="ECO:0000256" key="6">
    <source>
        <dbReference type="ARBA" id="ARBA00022989"/>
    </source>
</evidence>
<organism evidence="12 13">
    <name type="scientific">Cinnamomum micranthum f. kanehirae</name>
    <dbReference type="NCBI Taxonomy" id="337451"/>
    <lineage>
        <taxon>Eukaryota</taxon>
        <taxon>Viridiplantae</taxon>
        <taxon>Streptophyta</taxon>
        <taxon>Embryophyta</taxon>
        <taxon>Tracheophyta</taxon>
        <taxon>Spermatophyta</taxon>
        <taxon>Magnoliopsida</taxon>
        <taxon>Magnoliidae</taxon>
        <taxon>Laurales</taxon>
        <taxon>Lauraceae</taxon>
        <taxon>Cinnamomum</taxon>
    </lineage>
</organism>
<keyword evidence="5" id="KW-0677">Repeat</keyword>
<evidence type="ECO:0000256" key="7">
    <source>
        <dbReference type="ARBA" id="ARBA00023136"/>
    </source>
</evidence>
<dbReference type="InterPro" id="IPR032675">
    <property type="entry name" value="LRR_dom_sf"/>
</dbReference>
<evidence type="ECO:0000256" key="2">
    <source>
        <dbReference type="ARBA" id="ARBA00022614"/>
    </source>
</evidence>
<feature type="chain" id="PRO_5019106354" evidence="10">
    <location>
        <begin position="16"/>
        <end position="686"/>
    </location>
</feature>
<dbReference type="EMBL" id="QPKB01000007">
    <property type="protein sequence ID" value="RWR89288.1"/>
    <property type="molecule type" value="Genomic_DNA"/>
</dbReference>
<keyword evidence="6 9" id="KW-1133">Transmembrane helix</keyword>
<protein>
    <submittedName>
        <fullName evidence="12">Putative leucine-rich repeat receptor-like protein kinase</fullName>
    </submittedName>
</protein>
<evidence type="ECO:0000256" key="5">
    <source>
        <dbReference type="ARBA" id="ARBA00022737"/>
    </source>
</evidence>
<dbReference type="GO" id="GO:0016020">
    <property type="term" value="C:membrane"/>
    <property type="evidence" value="ECO:0007669"/>
    <property type="project" value="UniProtKB-SubCell"/>
</dbReference>
<keyword evidence="3 9" id="KW-0812">Transmembrane</keyword>
<feature type="signal peptide" evidence="10">
    <location>
        <begin position="1"/>
        <end position="15"/>
    </location>
</feature>
<sequence length="686" mass="74376">MGLVPLFVFFFICQAFVSLRTVCGNAELKVLMEMKGSLDPENQFLSSWMEDGDPCSGSFEGVACNEHGKVANISLVGRGLSGSVPPSVSGLKCLSGLFLHYNSLKGEIPKEISYLSELSDLYLNVNNLSGRIPAELGNMGSLQVLQLCCNQLNGSIPTQLGSLKKLSVLALQQNRLKGAIPAALGDLSSLTRLDLSFNQLFGSIPAKLSEASQLEVLDVRNNSLSGRIPSALKGLTEGFRYGNNTDLCGVGFPLLRACKSIAFDPSKPEPSLGPQSTTTNNVKSIPQSANVEPCSEANCTKSSKKTRAIAVLIGVIAAMGGGAIAGLIAFTWHRRRIQKVGSTFDVSDGRLSTDQARDLSRRSASPLICLEYSNGWDPLADARSGVGFSRELLQGFIFNLEEVESSTQHLSEVNLLGKNNFASTYRGILRDGSVVAVKCINMTSCKTEEVECLKGLKILTSLQHENLVRLRGFCCSNGRGECFLIYDFVENGSLSHYLDLKEDTGRVLDWSTRVSIIKGIAKGIDYLHSNRQYKPPLVHQNISAEKVLINQQFNPLLADSGLHKLLADDAVFSTLKASAAKGYLAPEYTTVGRFTEKSDVYAFGVIILQILSGKRQIDHSMRSGAECGKFEDLMDGKLLGKFSELEAMKLAKIASVCTNEVPDQRPTMEIIVEELSQFSLAIAEPV</sequence>
<dbReference type="Pfam" id="PF07714">
    <property type="entry name" value="PK_Tyr_Ser-Thr"/>
    <property type="match status" value="1"/>
</dbReference>
<dbReference type="SUPFAM" id="SSF52058">
    <property type="entry name" value="L domain-like"/>
    <property type="match status" value="1"/>
</dbReference>
<dbReference type="FunFam" id="3.80.10.10:FF:000562">
    <property type="entry name" value="Protein NSP-INTERACTING KINASE 2"/>
    <property type="match status" value="1"/>
</dbReference>
<evidence type="ECO:0000313" key="13">
    <source>
        <dbReference type="Proteomes" id="UP000283530"/>
    </source>
</evidence>
<dbReference type="PANTHER" id="PTHR48007">
    <property type="entry name" value="LEUCINE-RICH REPEAT RECEPTOR-LIKE PROTEIN KINASE PXC1"/>
    <property type="match status" value="1"/>
</dbReference>
<feature type="domain" description="Protein kinase" evidence="11">
    <location>
        <begin position="410"/>
        <end position="679"/>
    </location>
</feature>
<keyword evidence="12" id="KW-0675">Receptor</keyword>
<dbReference type="FunFam" id="3.30.200.20:FF:000371">
    <property type="entry name" value="Protein NSP-INTERACTING KINASE 2"/>
    <property type="match status" value="1"/>
</dbReference>
<dbReference type="Pfam" id="PF08263">
    <property type="entry name" value="LRRNT_2"/>
    <property type="match status" value="1"/>
</dbReference>
<comment type="subcellular location">
    <subcellularLocation>
        <location evidence="1">Membrane</location>
        <topology evidence="1">Single-pass membrane protein</topology>
    </subcellularLocation>
</comment>
<dbReference type="InterPro" id="IPR000719">
    <property type="entry name" value="Prot_kinase_dom"/>
</dbReference>
<dbReference type="FunFam" id="3.80.10.10:FF:000129">
    <property type="entry name" value="Leucine-rich repeat receptor-like kinase"/>
    <property type="match status" value="1"/>
</dbReference>
<dbReference type="Gene3D" id="3.80.10.10">
    <property type="entry name" value="Ribonuclease Inhibitor"/>
    <property type="match status" value="2"/>
</dbReference>
<evidence type="ECO:0000256" key="3">
    <source>
        <dbReference type="ARBA" id="ARBA00022692"/>
    </source>
</evidence>
<feature type="compositionally biased region" description="Polar residues" evidence="8">
    <location>
        <begin position="273"/>
        <end position="287"/>
    </location>
</feature>
<dbReference type="InterPro" id="IPR001245">
    <property type="entry name" value="Ser-Thr/Tyr_kinase_cat_dom"/>
</dbReference>
<keyword evidence="7 9" id="KW-0472">Membrane</keyword>
<evidence type="ECO:0000256" key="8">
    <source>
        <dbReference type="SAM" id="MobiDB-lite"/>
    </source>
</evidence>
<evidence type="ECO:0000256" key="1">
    <source>
        <dbReference type="ARBA" id="ARBA00004167"/>
    </source>
</evidence>
<gene>
    <name evidence="12" type="ORF">CKAN_01833800</name>
</gene>
<dbReference type="PANTHER" id="PTHR48007:SF65">
    <property type="entry name" value="OS01G0577600 PROTEIN"/>
    <property type="match status" value="1"/>
</dbReference>
<reference evidence="12 13" key="1">
    <citation type="journal article" date="2019" name="Nat. Plants">
        <title>Stout camphor tree genome fills gaps in understanding of flowering plant genome evolution.</title>
        <authorList>
            <person name="Chaw S.M."/>
            <person name="Liu Y.C."/>
            <person name="Wu Y.W."/>
            <person name="Wang H.Y."/>
            <person name="Lin C.I."/>
            <person name="Wu C.S."/>
            <person name="Ke H.M."/>
            <person name="Chang L.Y."/>
            <person name="Hsu C.Y."/>
            <person name="Yang H.T."/>
            <person name="Sudianto E."/>
            <person name="Hsu M.H."/>
            <person name="Wu K.P."/>
            <person name="Wang L.N."/>
            <person name="Leebens-Mack J.H."/>
            <person name="Tsai I.J."/>
        </authorList>
    </citation>
    <scope>NUCLEOTIDE SEQUENCE [LARGE SCALE GENOMIC DNA]</scope>
    <source>
        <strain evidence="13">cv. Chaw 1501</strain>
        <tissue evidence="12">Young leaves</tissue>
    </source>
</reference>
<keyword evidence="2" id="KW-0433">Leucine-rich repeat</keyword>
<dbReference type="GO" id="GO:0005524">
    <property type="term" value="F:ATP binding"/>
    <property type="evidence" value="ECO:0007669"/>
    <property type="project" value="InterPro"/>
</dbReference>
<feature type="region of interest" description="Disordered" evidence="8">
    <location>
        <begin position="266"/>
        <end position="287"/>
    </location>
</feature>
<dbReference type="InterPro" id="IPR011009">
    <property type="entry name" value="Kinase-like_dom_sf"/>
</dbReference>
<evidence type="ECO:0000313" key="12">
    <source>
        <dbReference type="EMBL" id="RWR89288.1"/>
    </source>
</evidence>
<dbReference type="GO" id="GO:0004674">
    <property type="term" value="F:protein serine/threonine kinase activity"/>
    <property type="evidence" value="ECO:0007669"/>
    <property type="project" value="UniProtKB-EC"/>
</dbReference>